<keyword evidence="5" id="KW-0175">Coiled coil</keyword>
<dbReference type="GO" id="GO:0005739">
    <property type="term" value="C:mitochondrion"/>
    <property type="evidence" value="ECO:0007669"/>
    <property type="project" value="UniProtKB-SubCell"/>
</dbReference>
<protein>
    <submittedName>
        <fullName evidence="8">Uncharacterized protein</fullName>
    </submittedName>
</protein>
<accession>A0AAP0F727</accession>
<evidence type="ECO:0000313" key="9">
    <source>
        <dbReference type="Proteomes" id="UP001420932"/>
    </source>
</evidence>
<dbReference type="EMBL" id="JBBNAF010000010">
    <property type="protein sequence ID" value="KAK9106461.1"/>
    <property type="molecule type" value="Genomic_DNA"/>
</dbReference>
<reference evidence="8 9" key="1">
    <citation type="submission" date="2024-01" db="EMBL/GenBank/DDBJ databases">
        <title>Genome assemblies of Stephania.</title>
        <authorList>
            <person name="Yang L."/>
        </authorList>
    </citation>
    <scope>NUCLEOTIDE SEQUENCE [LARGE SCALE GENOMIC DNA]</scope>
    <source>
        <strain evidence="8">YNDBR</strain>
        <tissue evidence="8">Leaf</tissue>
    </source>
</reference>
<keyword evidence="7" id="KW-0472">Membrane</keyword>
<organism evidence="8 9">
    <name type="scientific">Stephania yunnanensis</name>
    <dbReference type="NCBI Taxonomy" id="152371"/>
    <lineage>
        <taxon>Eukaryota</taxon>
        <taxon>Viridiplantae</taxon>
        <taxon>Streptophyta</taxon>
        <taxon>Embryophyta</taxon>
        <taxon>Tracheophyta</taxon>
        <taxon>Spermatophyta</taxon>
        <taxon>Magnoliopsida</taxon>
        <taxon>Ranunculales</taxon>
        <taxon>Menispermaceae</taxon>
        <taxon>Menispermoideae</taxon>
        <taxon>Cissampelideae</taxon>
        <taxon>Stephania</taxon>
    </lineage>
</organism>
<evidence type="ECO:0000256" key="5">
    <source>
        <dbReference type="ARBA" id="ARBA00023054"/>
    </source>
</evidence>
<dbReference type="InterPro" id="IPR024461">
    <property type="entry name" value="CCDC90-like"/>
</dbReference>
<dbReference type="Pfam" id="PF07798">
    <property type="entry name" value="CCDC90-like"/>
    <property type="match status" value="2"/>
</dbReference>
<evidence type="ECO:0000256" key="7">
    <source>
        <dbReference type="ARBA" id="ARBA00023136"/>
    </source>
</evidence>
<name>A0AAP0F727_9MAGN</name>
<evidence type="ECO:0000256" key="2">
    <source>
        <dbReference type="ARBA" id="ARBA00004370"/>
    </source>
</evidence>
<gene>
    <name evidence="8" type="ORF">Syun_022472</name>
</gene>
<proteinExistence type="predicted"/>
<comment type="caution">
    <text evidence="8">The sequence shown here is derived from an EMBL/GenBank/DDBJ whole genome shotgun (WGS) entry which is preliminary data.</text>
</comment>
<dbReference type="AlphaFoldDB" id="A0AAP0F727"/>
<evidence type="ECO:0000256" key="6">
    <source>
        <dbReference type="ARBA" id="ARBA00023128"/>
    </source>
</evidence>
<dbReference type="Gene3D" id="1.20.5.340">
    <property type="match status" value="4"/>
</dbReference>
<sequence length="321" mass="35398">MAASKRVVQRFVIDNFLLSKFSDSCSRTGKSDFREISQLAESNGSRAYLVDTLALVRRLEGQGLPSKQAEAITGVITEVLNDSLENVAQSFVSKGESQKVRRLEGQGLPSKQAEAITGVITEVLNDSLENVAQSFVSKGESQKVRRLEGQGLPSKQAEAITGVITEVLNDSLENVAQSFVSKGESQKVRRLEGQGLPSKQAEAITGVITEVLNDSLENVAQSFVSKGESQKMEKQSERFEIPIVVVNGRLKRVVQRFVIDNFLLSKFSRFLFKNWQISILERYLTFPKSNGSRAYLVDTLALVRRLEGQGLPSKQAEAITV</sequence>
<comment type="subcellular location">
    <subcellularLocation>
        <location evidence="2">Membrane</location>
    </subcellularLocation>
    <subcellularLocation>
        <location evidence="1">Mitochondrion</location>
    </subcellularLocation>
</comment>
<keyword evidence="3" id="KW-0812">Transmembrane</keyword>
<keyword evidence="4" id="KW-1133">Transmembrane helix</keyword>
<keyword evidence="6" id="KW-0496">Mitochondrion</keyword>
<evidence type="ECO:0000313" key="8">
    <source>
        <dbReference type="EMBL" id="KAK9106461.1"/>
    </source>
</evidence>
<dbReference type="PANTHER" id="PTHR14360:SF1">
    <property type="entry name" value="PROTEIN FMP32, MITOCHONDRIAL"/>
    <property type="match status" value="1"/>
</dbReference>
<evidence type="ECO:0000256" key="3">
    <source>
        <dbReference type="ARBA" id="ARBA00022692"/>
    </source>
</evidence>
<keyword evidence="9" id="KW-1185">Reference proteome</keyword>
<evidence type="ECO:0000256" key="1">
    <source>
        <dbReference type="ARBA" id="ARBA00004173"/>
    </source>
</evidence>
<dbReference type="PANTHER" id="PTHR14360">
    <property type="entry name" value="PROTEIN FMP32, MITOCHONDRIAL"/>
    <property type="match status" value="1"/>
</dbReference>
<dbReference type="GO" id="GO:0016020">
    <property type="term" value="C:membrane"/>
    <property type="evidence" value="ECO:0007669"/>
    <property type="project" value="UniProtKB-SubCell"/>
</dbReference>
<dbReference type="Proteomes" id="UP001420932">
    <property type="component" value="Unassembled WGS sequence"/>
</dbReference>
<evidence type="ECO:0000256" key="4">
    <source>
        <dbReference type="ARBA" id="ARBA00022989"/>
    </source>
</evidence>